<evidence type="ECO:0000256" key="2">
    <source>
        <dbReference type="ARBA" id="ARBA00022622"/>
    </source>
</evidence>
<accession>A0A1A9ZDC5</accession>
<keyword evidence="7" id="KW-0325">Glycoprotein</keyword>
<evidence type="ECO:0000256" key="7">
    <source>
        <dbReference type="ARBA" id="ARBA00023180"/>
    </source>
</evidence>
<dbReference type="PANTHER" id="PTHR33562:SF23">
    <property type="entry name" value="PROTEIN QUIVER"/>
    <property type="match status" value="1"/>
</dbReference>
<organism evidence="10 11">
    <name type="scientific">Glossina pallidipes</name>
    <name type="common">Tsetse fly</name>
    <dbReference type="NCBI Taxonomy" id="7398"/>
    <lineage>
        <taxon>Eukaryota</taxon>
        <taxon>Metazoa</taxon>
        <taxon>Ecdysozoa</taxon>
        <taxon>Arthropoda</taxon>
        <taxon>Hexapoda</taxon>
        <taxon>Insecta</taxon>
        <taxon>Pterygota</taxon>
        <taxon>Neoptera</taxon>
        <taxon>Endopterygota</taxon>
        <taxon>Diptera</taxon>
        <taxon>Brachycera</taxon>
        <taxon>Muscomorpha</taxon>
        <taxon>Hippoboscoidea</taxon>
        <taxon>Glossinidae</taxon>
        <taxon>Glossina</taxon>
    </lineage>
</organism>
<keyword evidence="3 9" id="KW-0812">Transmembrane</keyword>
<sequence>MSKMSTSTSQLHNAAIQSDVQTHVCRQVFAMYSLVMEGQIRIASGPGLKNYSRLLDGANAIRCHQCNSHLDKGCISLPSNNSLQHRDEQYLKECDGEHKAHAFCRKTVIKIEVSGEQRVIRSCGWKYDRVYMANDGCFNADNEGYTQIICACKTDACNAGHPVVASGWSLLLATAICLLLAAALRIFSPFE</sequence>
<keyword evidence="4" id="KW-0732">Signal</keyword>
<keyword evidence="11" id="KW-1185">Reference proteome</keyword>
<name>A0A1A9ZDC5_GLOPL</name>
<dbReference type="InterPro" id="IPR050975">
    <property type="entry name" value="Sleep_regulator"/>
</dbReference>
<evidence type="ECO:0000256" key="4">
    <source>
        <dbReference type="ARBA" id="ARBA00022729"/>
    </source>
</evidence>
<keyword evidence="6 9" id="KW-0472">Membrane</keyword>
<dbReference type="PANTHER" id="PTHR33562">
    <property type="entry name" value="ATILLA, ISOFORM B-RELATED-RELATED"/>
    <property type="match status" value="1"/>
</dbReference>
<dbReference type="Pfam" id="PF17064">
    <property type="entry name" value="QVR"/>
    <property type="match status" value="1"/>
</dbReference>
<dbReference type="GO" id="GO:0030431">
    <property type="term" value="P:sleep"/>
    <property type="evidence" value="ECO:0007669"/>
    <property type="project" value="InterPro"/>
</dbReference>
<evidence type="ECO:0000256" key="5">
    <source>
        <dbReference type="ARBA" id="ARBA00022989"/>
    </source>
</evidence>
<dbReference type="AlphaFoldDB" id="A0A1A9ZDC5"/>
<reference evidence="11" key="1">
    <citation type="submission" date="2014-03" db="EMBL/GenBank/DDBJ databases">
        <authorList>
            <person name="Aksoy S."/>
            <person name="Warren W."/>
            <person name="Wilson R.K."/>
        </authorList>
    </citation>
    <scope>NUCLEOTIDE SEQUENCE [LARGE SCALE GENOMIC DNA]</scope>
    <source>
        <strain evidence="11">IAEA</strain>
    </source>
</reference>
<dbReference type="VEuPathDB" id="VectorBase:GPAI011277"/>
<evidence type="ECO:0000256" key="9">
    <source>
        <dbReference type="SAM" id="Phobius"/>
    </source>
</evidence>
<dbReference type="SUPFAM" id="SSF57302">
    <property type="entry name" value="Snake toxin-like"/>
    <property type="match status" value="1"/>
</dbReference>
<dbReference type="GO" id="GO:0032222">
    <property type="term" value="P:regulation of synaptic transmission, cholinergic"/>
    <property type="evidence" value="ECO:0007669"/>
    <property type="project" value="InterPro"/>
</dbReference>
<evidence type="ECO:0000256" key="1">
    <source>
        <dbReference type="ARBA" id="ARBA00004589"/>
    </source>
</evidence>
<evidence type="ECO:0000256" key="8">
    <source>
        <dbReference type="ARBA" id="ARBA00023288"/>
    </source>
</evidence>
<dbReference type="InterPro" id="IPR031424">
    <property type="entry name" value="QVR-like"/>
</dbReference>
<evidence type="ECO:0000256" key="3">
    <source>
        <dbReference type="ARBA" id="ARBA00022692"/>
    </source>
</evidence>
<keyword evidence="8" id="KW-0449">Lipoprotein</keyword>
<dbReference type="EnsemblMetazoa" id="GPAI011277-RA">
    <property type="protein sequence ID" value="GPAI011277-PA"/>
    <property type="gene ID" value="GPAI011277"/>
</dbReference>
<evidence type="ECO:0000313" key="11">
    <source>
        <dbReference type="Proteomes" id="UP000092445"/>
    </source>
</evidence>
<keyword evidence="2" id="KW-0336">GPI-anchor</keyword>
<proteinExistence type="predicted"/>
<feature type="transmembrane region" description="Helical" evidence="9">
    <location>
        <begin position="167"/>
        <end position="187"/>
    </location>
</feature>
<dbReference type="InterPro" id="IPR045860">
    <property type="entry name" value="Snake_toxin-like_sf"/>
</dbReference>
<comment type="subcellular location">
    <subcellularLocation>
        <location evidence="1">Membrane</location>
        <topology evidence="1">Lipid-anchor</topology>
        <topology evidence="1">GPI-anchor</topology>
    </subcellularLocation>
</comment>
<reference evidence="10" key="2">
    <citation type="submission" date="2020-05" db="UniProtKB">
        <authorList>
            <consortium name="EnsemblMetazoa"/>
        </authorList>
    </citation>
    <scope>IDENTIFICATION</scope>
    <source>
        <strain evidence="10">IAEA</strain>
    </source>
</reference>
<evidence type="ECO:0000313" key="10">
    <source>
        <dbReference type="EnsemblMetazoa" id="GPAI011277-PA"/>
    </source>
</evidence>
<dbReference type="Proteomes" id="UP000092445">
    <property type="component" value="Unassembled WGS sequence"/>
</dbReference>
<dbReference type="GO" id="GO:0098552">
    <property type="term" value="C:side of membrane"/>
    <property type="evidence" value="ECO:0007669"/>
    <property type="project" value="UniProtKB-KW"/>
</dbReference>
<keyword evidence="5 9" id="KW-1133">Transmembrane helix</keyword>
<protein>
    <submittedName>
        <fullName evidence="10">Protein quiver</fullName>
    </submittedName>
</protein>
<evidence type="ECO:0000256" key="6">
    <source>
        <dbReference type="ARBA" id="ARBA00023136"/>
    </source>
</evidence>